<sequence>MCCDDPSIISLPSRSITAASSKSSNSLSAVYPWNPNSHTGCFSSTEMTENHEINVNTRTSDELSLRSSSISSNVSLSEELINPTEFNHHHQHPHYHLTIDEMDERKEHTTKCTHNQFELNETIMKDDSFTATDSITVTNANRSKSPIYIGAGEIRNRLKEQCELQPHKSFRCDPEDPSAAVLKEPWHVKRERIRATSPWGNLPGWILTSAIVKVGDDVRQEQLAYQLLTVLKNNTSGLFITTHGLNSDSREARLQDYLLLPFLFLLLIVGIMKKSTSVGKHGIQWTARMQLDNLDISDGQALLSQTQQQMQEKTTSVAAASASVGLNIHKEKSRILR</sequence>
<dbReference type="InterPro" id="IPR015433">
    <property type="entry name" value="PI3/4_kinase"/>
</dbReference>
<dbReference type="EMBL" id="UZAI01005688">
    <property type="protein sequence ID" value="VDO91609.1"/>
    <property type="molecule type" value="Genomic_DNA"/>
</dbReference>
<dbReference type="GO" id="GO:0048015">
    <property type="term" value="P:phosphatidylinositol-mediated signaling"/>
    <property type="evidence" value="ECO:0007669"/>
    <property type="project" value="TreeGrafter"/>
</dbReference>
<proteinExistence type="predicted"/>
<dbReference type="InterPro" id="IPR018936">
    <property type="entry name" value="PI3/4_kinase_CS"/>
</dbReference>
<dbReference type="PROSITE" id="PS00915">
    <property type="entry name" value="PI3_4_KINASE_1"/>
    <property type="match status" value="1"/>
</dbReference>
<name>A0A3P7ZMP1_9TREM</name>
<evidence type="ECO:0000313" key="2">
    <source>
        <dbReference type="Proteomes" id="UP000277204"/>
    </source>
</evidence>
<accession>A0A3P7ZMP1</accession>
<dbReference type="Proteomes" id="UP000277204">
    <property type="component" value="Unassembled WGS sequence"/>
</dbReference>
<dbReference type="GO" id="GO:0004430">
    <property type="term" value="F:1-phosphatidylinositol 4-kinase activity"/>
    <property type="evidence" value="ECO:0007669"/>
    <property type="project" value="TreeGrafter"/>
</dbReference>
<gene>
    <name evidence="1" type="ORF">SMRZ_LOCUS10735</name>
</gene>
<dbReference type="GO" id="GO:0005737">
    <property type="term" value="C:cytoplasm"/>
    <property type="evidence" value="ECO:0007669"/>
    <property type="project" value="TreeGrafter"/>
</dbReference>
<dbReference type="GO" id="GO:0016020">
    <property type="term" value="C:membrane"/>
    <property type="evidence" value="ECO:0007669"/>
    <property type="project" value="TreeGrafter"/>
</dbReference>
<keyword evidence="2" id="KW-1185">Reference proteome</keyword>
<dbReference type="GO" id="GO:0046854">
    <property type="term" value="P:phosphatidylinositol phosphate biosynthetic process"/>
    <property type="evidence" value="ECO:0007669"/>
    <property type="project" value="InterPro"/>
</dbReference>
<evidence type="ECO:0000313" key="1">
    <source>
        <dbReference type="EMBL" id="VDO91609.1"/>
    </source>
</evidence>
<reference evidence="1 2" key="1">
    <citation type="submission" date="2018-11" db="EMBL/GenBank/DDBJ databases">
        <authorList>
            <consortium name="Pathogen Informatics"/>
        </authorList>
    </citation>
    <scope>NUCLEOTIDE SEQUENCE [LARGE SCALE GENOMIC DNA]</scope>
    <source>
        <strain evidence="1 2">Zambia</strain>
    </source>
</reference>
<organism evidence="1 2">
    <name type="scientific">Schistosoma margrebowiei</name>
    <dbReference type="NCBI Taxonomy" id="48269"/>
    <lineage>
        <taxon>Eukaryota</taxon>
        <taxon>Metazoa</taxon>
        <taxon>Spiralia</taxon>
        <taxon>Lophotrochozoa</taxon>
        <taxon>Platyhelminthes</taxon>
        <taxon>Trematoda</taxon>
        <taxon>Digenea</taxon>
        <taxon>Strigeidida</taxon>
        <taxon>Schistosomatoidea</taxon>
        <taxon>Schistosomatidae</taxon>
        <taxon>Schistosoma</taxon>
    </lineage>
</organism>
<dbReference type="AlphaFoldDB" id="A0A3P7ZMP1"/>
<dbReference type="PANTHER" id="PTHR10048:SF22">
    <property type="entry name" value="PHOSPHATIDYLINOSITOL 4-KINASE BETA"/>
    <property type="match status" value="1"/>
</dbReference>
<dbReference type="Gene3D" id="3.30.1010.10">
    <property type="entry name" value="Phosphatidylinositol 3-kinase Catalytic Subunit, Chain A, domain 4"/>
    <property type="match status" value="1"/>
</dbReference>
<dbReference type="PANTHER" id="PTHR10048">
    <property type="entry name" value="PHOSPHATIDYLINOSITOL KINASE"/>
    <property type="match status" value="1"/>
</dbReference>
<protein>
    <submittedName>
        <fullName evidence="1">Uncharacterized protein</fullName>
    </submittedName>
</protein>